<name>A0A915J3F7_ROMCU</name>
<sequence>MATYDWSLLHRGLVIMTGYGLCGAAVNADGQFQFSLRGMARERLIESSGLVVGQVAVCGGGRYLAIDVEFGVT</sequence>
<dbReference type="AlphaFoldDB" id="A0A915J3F7"/>
<proteinExistence type="predicted"/>
<evidence type="ECO:0000313" key="2">
    <source>
        <dbReference type="WBParaSite" id="nRc.2.0.1.t20659-RA"/>
    </source>
</evidence>
<accession>A0A915J3F7</accession>
<protein>
    <submittedName>
        <fullName evidence="2">Uncharacterized protein</fullName>
    </submittedName>
</protein>
<organism evidence="1 2">
    <name type="scientific">Romanomermis culicivorax</name>
    <name type="common">Nematode worm</name>
    <dbReference type="NCBI Taxonomy" id="13658"/>
    <lineage>
        <taxon>Eukaryota</taxon>
        <taxon>Metazoa</taxon>
        <taxon>Ecdysozoa</taxon>
        <taxon>Nematoda</taxon>
        <taxon>Enoplea</taxon>
        <taxon>Dorylaimia</taxon>
        <taxon>Mermithida</taxon>
        <taxon>Mermithoidea</taxon>
        <taxon>Mermithidae</taxon>
        <taxon>Romanomermis</taxon>
    </lineage>
</organism>
<keyword evidence="1" id="KW-1185">Reference proteome</keyword>
<reference evidence="2" key="1">
    <citation type="submission" date="2022-11" db="UniProtKB">
        <authorList>
            <consortium name="WormBaseParasite"/>
        </authorList>
    </citation>
    <scope>IDENTIFICATION</scope>
</reference>
<dbReference type="WBParaSite" id="nRc.2.0.1.t20659-RA">
    <property type="protein sequence ID" value="nRc.2.0.1.t20659-RA"/>
    <property type="gene ID" value="nRc.2.0.1.g20659"/>
</dbReference>
<evidence type="ECO:0000313" key="1">
    <source>
        <dbReference type="Proteomes" id="UP000887565"/>
    </source>
</evidence>
<dbReference type="Proteomes" id="UP000887565">
    <property type="component" value="Unplaced"/>
</dbReference>